<dbReference type="CDD" id="cd07023">
    <property type="entry name" value="S49_Sppa_N_C"/>
    <property type="match status" value="1"/>
</dbReference>
<evidence type="ECO:0000256" key="5">
    <source>
        <dbReference type="ARBA" id="ARBA00022825"/>
    </source>
</evidence>
<comment type="similarity">
    <text evidence="2 7">Belongs to the peptidase S49 family.</text>
</comment>
<sequence length="602" mass="65317">MRDFLKYAAASALGTLIGLFTLVVLLGMGAVGLVSVLIATSSSEAEPELAEKSILVFDLSTNITDSVPYDGAGALFEGALGGGDYRSVSLYSVLQALAAAAEDDNVVGLYLTGHTDEGFATLQEVRQALTSFKESGKPIWAYETDLNERDYYLTSAADTLVLNPAGIIEVNGFRAEIQFLANALKKYGIGVQVLRVGRFKSAVEPFIRTESSPEERQQTQDLLSGLWQNFLQTVSADRELTAQQLQQIADAGGLVEAEQAQAAGLVDRVAFYDEVLAELQDLTEARDEDDFPQTTLYAYSRLVNERSSGGGGDEIAIVYAEGNIISGEGGVSDVITDQGLTETLRRMRRDDDVGAVVLRVNSPGGSALASEIIAHEVELLAQEKPVVISMGDFAASGGYMISAPGTIILAEPTTITGSIGVFGLLLNIKEIANRNGITWDVIKTAQFADIDTIARPQSEAELKIQQDYVNSLYDRFVTLVAEGRDVTKERVNQVAQGRVWTGMDAVQADLVDQLGGLGDAIAVAAEAAELEDWQVEEYPRPLSLEEQIFGRLFNSEITSRLPWKQDPLTDEIIELRQNLQVLEQLNDPNHAYTRLPFTTEIE</sequence>
<evidence type="ECO:0000256" key="1">
    <source>
        <dbReference type="ARBA" id="ARBA00004370"/>
    </source>
</evidence>
<gene>
    <name evidence="10" type="primary">sppA</name>
    <name evidence="10" type="ORF">IQ241_01095</name>
</gene>
<dbReference type="GO" id="GO:0006465">
    <property type="term" value="P:signal peptide processing"/>
    <property type="evidence" value="ECO:0007669"/>
    <property type="project" value="InterPro"/>
</dbReference>
<dbReference type="PANTHER" id="PTHR33209:SF1">
    <property type="entry name" value="PEPTIDASE S49 DOMAIN-CONTAINING PROTEIN"/>
    <property type="match status" value="1"/>
</dbReference>
<feature type="domain" description="Peptidase S49" evidence="9">
    <location>
        <begin position="380"/>
        <end position="530"/>
    </location>
</feature>
<dbReference type="InterPro" id="IPR029045">
    <property type="entry name" value="ClpP/crotonase-like_dom_sf"/>
</dbReference>
<organism evidence="10 11">
    <name type="scientific">Vasconcelosia minhoensis LEGE 07310</name>
    <dbReference type="NCBI Taxonomy" id="915328"/>
    <lineage>
        <taxon>Bacteria</taxon>
        <taxon>Bacillati</taxon>
        <taxon>Cyanobacteriota</taxon>
        <taxon>Cyanophyceae</taxon>
        <taxon>Nodosilineales</taxon>
        <taxon>Cymatolegaceae</taxon>
        <taxon>Vasconcelosia</taxon>
        <taxon>Vasconcelosia minhoensis</taxon>
    </lineage>
</organism>
<feature type="domain" description="Peptidase S49" evidence="9">
    <location>
        <begin position="132"/>
        <end position="284"/>
    </location>
</feature>
<keyword evidence="4 7" id="KW-0378">Hydrolase</keyword>
<dbReference type="EC" id="3.4.21.-" evidence="7"/>
<keyword evidence="7" id="KW-0997">Cell inner membrane</keyword>
<feature type="active site" description="Nucleophile" evidence="8">
    <location>
        <position position="396"/>
    </location>
</feature>
<dbReference type="EMBL" id="JADEXG010000002">
    <property type="protein sequence ID" value="MBE9075904.1"/>
    <property type="molecule type" value="Genomic_DNA"/>
</dbReference>
<accession>A0A8J7DQ50</accession>
<evidence type="ECO:0000256" key="3">
    <source>
        <dbReference type="ARBA" id="ARBA00022670"/>
    </source>
</evidence>
<evidence type="ECO:0000256" key="4">
    <source>
        <dbReference type="ARBA" id="ARBA00022801"/>
    </source>
</evidence>
<dbReference type="AlphaFoldDB" id="A0A8J7DQ50"/>
<evidence type="ECO:0000256" key="8">
    <source>
        <dbReference type="PIRSR" id="PIRSR001217-1"/>
    </source>
</evidence>
<dbReference type="Gene3D" id="3.90.226.10">
    <property type="entry name" value="2-enoyl-CoA Hydratase, Chain A, domain 1"/>
    <property type="match status" value="3"/>
</dbReference>
<reference evidence="10" key="1">
    <citation type="submission" date="2020-10" db="EMBL/GenBank/DDBJ databases">
        <authorList>
            <person name="Castelo-Branco R."/>
            <person name="Eusebio N."/>
            <person name="Adriana R."/>
            <person name="Vieira A."/>
            <person name="Brugerolle De Fraissinette N."/>
            <person name="Rezende De Castro R."/>
            <person name="Schneider M.P."/>
            <person name="Vasconcelos V."/>
            <person name="Leao P.N."/>
        </authorList>
    </citation>
    <scope>NUCLEOTIDE SEQUENCE</scope>
    <source>
        <strain evidence="10">LEGE 07310</strain>
    </source>
</reference>
<comment type="caution">
    <text evidence="10">The sequence shown here is derived from an EMBL/GenBank/DDBJ whole genome shotgun (WGS) entry which is preliminary data.</text>
</comment>
<evidence type="ECO:0000313" key="10">
    <source>
        <dbReference type="EMBL" id="MBE9075904.1"/>
    </source>
</evidence>
<evidence type="ECO:0000256" key="6">
    <source>
        <dbReference type="ARBA" id="ARBA00023136"/>
    </source>
</evidence>
<dbReference type="CDD" id="cd07018">
    <property type="entry name" value="S49_SppA_67K_type"/>
    <property type="match status" value="1"/>
</dbReference>
<keyword evidence="3 7" id="KW-0645">Protease</keyword>
<dbReference type="RefSeq" id="WP_193904570.1">
    <property type="nucleotide sequence ID" value="NZ_JADEXG010000002.1"/>
</dbReference>
<dbReference type="InterPro" id="IPR047272">
    <property type="entry name" value="S49_SppA_C"/>
</dbReference>
<dbReference type="Proteomes" id="UP000636505">
    <property type="component" value="Unassembled WGS sequence"/>
</dbReference>
<dbReference type="InterPro" id="IPR002142">
    <property type="entry name" value="Peptidase_S49"/>
</dbReference>
<dbReference type="InterPro" id="IPR004634">
    <property type="entry name" value="Pept_S49_pIV"/>
</dbReference>
<proteinExistence type="inferred from homology"/>
<protein>
    <recommendedName>
        <fullName evidence="7">Protease 4</fullName>
        <ecNumber evidence="7">3.4.21.-</ecNumber>
    </recommendedName>
    <alternativeName>
        <fullName evidence="7">Endopeptidase IV</fullName>
    </alternativeName>
    <alternativeName>
        <fullName evidence="7">Protease IV</fullName>
    </alternativeName>
    <alternativeName>
        <fullName evidence="7">Signal peptide peptidase</fullName>
    </alternativeName>
</protein>
<evidence type="ECO:0000256" key="2">
    <source>
        <dbReference type="ARBA" id="ARBA00008683"/>
    </source>
</evidence>
<comment type="subcellular location">
    <subcellularLocation>
        <location evidence="7">Cell inner membrane</location>
    </subcellularLocation>
    <subcellularLocation>
        <location evidence="1">Membrane</location>
    </subcellularLocation>
</comment>
<dbReference type="InterPro" id="IPR047217">
    <property type="entry name" value="S49_SppA_67K_type_N"/>
</dbReference>
<dbReference type="PIRSF" id="PIRSF001217">
    <property type="entry name" value="Protease_4_SppA"/>
    <property type="match status" value="1"/>
</dbReference>
<evidence type="ECO:0000256" key="7">
    <source>
        <dbReference type="PIRNR" id="PIRNR001217"/>
    </source>
</evidence>
<dbReference type="GO" id="GO:0005886">
    <property type="term" value="C:plasma membrane"/>
    <property type="evidence" value="ECO:0007669"/>
    <property type="project" value="UniProtKB-SubCell"/>
</dbReference>
<keyword evidence="7" id="KW-1003">Cell membrane</keyword>
<keyword evidence="6 7" id="KW-0472">Membrane</keyword>
<dbReference type="Pfam" id="PF01343">
    <property type="entry name" value="Peptidase_S49"/>
    <property type="match status" value="2"/>
</dbReference>
<dbReference type="PANTHER" id="PTHR33209">
    <property type="entry name" value="PROTEASE 4"/>
    <property type="match status" value="1"/>
</dbReference>
<evidence type="ECO:0000313" key="11">
    <source>
        <dbReference type="Proteomes" id="UP000636505"/>
    </source>
</evidence>
<dbReference type="NCBIfam" id="TIGR00705">
    <property type="entry name" value="SppA_67K"/>
    <property type="match status" value="1"/>
</dbReference>
<dbReference type="NCBIfam" id="TIGR00706">
    <property type="entry name" value="SppA_dom"/>
    <property type="match status" value="1"/>
</dbReference>
<feature type="active site" description="Proton donor/acceptor" evidence="8">
    <location>
        <position position="200"/>
    </location>
</feature>
<dbReference type="SUPFAM" id="SSF52096">
    <property type="entry name" value="ClpP/crotonase"/>
    <property type="match status" value="2"/>
</dbReference>
<dbReference type="GO" id="GO:0008236">
    <property type="term" value="F:serine-type peptidase activity"/>
    <property type="evidence" value="ECO:0007669"/>
    <property type="project" value="UniProtKB-KW"/>
</dbReference>
<name>A0A8J7DQ50_9CYAN</name>
<keyword evidence="5" id="KW-0720">Serine protease</keyword>
<evidence type="ECO:0000259" key="9">
    <source>
        <dbReference type="Pfam" id="PF01343"/>
    </source>
</evidence>
<dbReference type="InterPro" id="IPR004635">
    <property type="entry name" value="Pept_S49_SppA"/>
</dbReference>
<keyword evidence="11" id="KW-1185">Reference proteome</keyword>